<keyword evidence="3 5" id="KW-0863">Zinc-finger</keyword>
<comment type="caution">
    <text evidence="11">The sequence shown here is derived from an EMBL/GenBank/DDBJ whole genome shotgun (WGS) entry which is preliminary data.</text>
</comment>
<dbReference type="PROSITE" id="PS51125">
    <property type="entry name" value="NHL"/>
    <property type="match status" value="5"/>
</dbReference>
<evidence type="ECO:0000256" key="4">
    <source>
        <dbReference type="ARBA" id="ARBA00022833"/>
    </source>
</evidence>
<dbReference type="InterPro" id="IPR011042">
    <property type="entry name" value="6-blade_b-propeller_TolB-like"/>
</dbReference>
<dbReference type="Gene3D" id="2.120.10.30">
    <property type="entry name" value="TolB, C-terminal domain"/>
    <property type="match status" value="1"/>
</dbReference>
<keyword evidence="1" id="KW-0479">Metal-binding</keyword>
<dbReference type="PROSITE" id="PS00518">
    <property type="entry name" value="ZF_RING_1"/>
    <property type="match status" value="1"/>
</dbReference>
<evidence type="ECO:0000256" key="2">
    <source>
        <dbReference type="ARBA" id="ARBA00022737"/>
    </source>
</evidence>
<dbReference type="OrthoDB" id="342730at2759"/>
<dbReference type="InterPro" id="IPR001841">
    <property type="entry name" value="Znf_RING"/>
</dbReference>
<dbReference type="SUPFAM" id="SSF57845">
    <property type="entry name" value="B-box zinc-binding domain"/>
    <property type="match status" value="1"/>
</dbReference>
<dbReference type="EMBL" id="BDGG01000016">
    <property type="protein sequence ID" value="GAV07931.1"/>
    <property type="molecule type" value="Genomic_DNA"/>
</dbReference>
<dbReference type="SMART" id="SM00336">
    <property type="entry name" value="BBOX"/>
    <property type="match status" value="2"/>
</dbReference>
<keyword evidence="7" id="KW-0175">Coiled coil</keyword>
<dbReference type="Pfam" id="PF00643">
    <property type="entry name" value="zf-B_box"/>
    <property type="match status" value="1"/>
</dbReference>
<dbReference type="PROSITE" id="PS50119">
    <property type="entry name" value="ZF_BBOX"/>
    <property type="match status" value="2"/>
</dbReference>
<dbReference type="InterPro" id="IPR018957">
    <property type="entry name" value="Znf_C3HC4_RING-type"/>
</dbReference>
<dbReference type="PROSITE" id="PS50089">
    <property type="entry name" value="ZF_RING_2"/>
    <property type="match status" value="1"/>
</dbReference>
<evidence type="ECO:0000256" key="8">
    <source>
        <dbReference type="SAM" id="MobiDB-lite"/>
    </source>
</evidence>
<sequence length="899" mass="98044">MTSLSPSASSLSSSDDMAGCGSSSLTGQRTSPTNSLASDHGSAGSDMKLHCTVCAETFRSPKVLSCLHSFCLPCLENLVAADGGDRLACPECHMLTKIPLNGPKDLLPDYGMMRLLGGSNGVGSVASRAALLCTACKNQDKFAQAQCVDCMNLLCSSCVVAHQLMHCFSRHRVFPLNDFRNNASNAFGFQAGGDIVFNPFEKPVVPCPAHPTERLEYFCKSCDIPVCKDCVDSGHPKTAHEVTTIVEVGQREIASLMQMKEYAQAKAEELNGVAGEASRVRMAAGYHTAQTAIEDTFQFYGQVLKERRDELLQSLDNMYDEKQSNMNIMQERLADANRRLTNVCHFMDRLLSYASEAEVLLFKRQLRAMTDNIVSTQTESAGAWSGDIQFVTNYQAIQSSVQNSYGFIHKKSPSETNPNGRTAQNVKQRNSLERMTNINGPSQRSIPSMANMGGMGDIGNGVASAQNTFPFGATGNMNPLSGYDRALPSTNMVKRNMTTSAMYSLPFVPTNSDLGASMYDKSPSVWTDGGSSASSNADTFFNNSADTIVADDNGSSKGYPPLSPARQTIRRTKMAYVAKFGDFGTGDGQFSEPSGVAVNGNRDILVADTNNHRVQIFDHEGRFKFAFGECGKRDGQMLYPNRVAVARNGDVVVTERSPTHQIQVYNQYGVFVRKFGADILQHPRGITVDHRGRVIVVECKVMRVVIFEPNGRIYSKFSCSQHLEFPNGVAANDNEEIFISDNRAHCVKVFNYHGIFLRQIGGEGVTNFPIGVCITERGQVVVADNHNNFNLTIFAQDGTLISAYESRVKHAQCFDVTLMDEGSVVLASKDYKVYVYRFATFGNNYPVVNDGLLHTAHSSSSLRSLGNGGNVGHSLVPNGSDFMGMATSSSLKNLVKCEY</sequence>
<dbReference type="InterPro" id="IPR013083">
    <property type="entry name" value="Znf_RING/FYVE/PHD"/>
</dbReference>
<evidence type="ECO:0000256" key="5">
    <source>
        <dbReference type="PROSITE-ProRule" id="PRU00024"/>
    </source>
</evidence>
<evidence type="ECO:0000313" key="11">
    <source>
        <dbReference type="EMBL" id="GAV07931.1"/>
    </source>
</evidence>
<dbReference type="SUPFAM" id="SSF57850">
    <property type="entry name" value="RING/U-box"/>
    <property type="match status" value="1"/>
</dbReference>
<dbReference type="Gene3D" id="3.30.40.10">
    <property type="entry name" value="Zinc/RING finger domain, C3HC4 (zinc finger)"/>
    <property type="match status" value="1"/>
</dbReference>
<evidence type="ECO:0000256" key="7">
    <source>
        <dbReference type="SAM" id="Coils"/>
    </source>
</evidence>
<dbReference type="CDD" id="cd14959">
    <property type="entry name" value="NHL_brat_like"/>
    <property type="match status" value="1"/>
</dbReference>
<dbReference type="SMART" id="SM00184">
    <property type="entry name" value="RING"/>
    <property type="match status" value="1"/>
</dbReference>
<dbReference type="InterPro" id="IPR000315">
    <property type="entry name" value="Znf_B-box"/>
</dbReference>
<dbReference type="GO" id="GO:0008270">
    <property type="term" value="F:zinc ion binding"/>
    <property type="evidence" value="ECO:0007669"/>
    <property type="project" value="UniProtKB-KW"/>
</dbReference>
<proteinExistence type="predicted"/>
<dbReference type="InterPro" id="IPR001258">
    <property type="entry name" value="NHL_repeat"/>
</dbReference>
<dbReference type="STRING" id="947166.A0A1D1W3A9"/>
<dbReference type="PANTHER" id="PTHR25462">
    <property type="entry name" value="BONUS, ISOFORM C-RELATED"/>
    <property type="match status" value="1"/>
</dbReference>
<feature type="coiled-coil region" evidence="7">
    <location>
        <begin position="312"/>
        <end position="339"/>
    </location>
</feature>
<dbReference type="FunFam" id="2.120.10.30:FF:000107">
    <property type="entry name" value="Uncharacterized protein"/>
    <property type="match status" value="1"/>
</dbReference>
<feature type="compositionally biased region" description="Polar residues" evidence="8">
    <location>
        <begin position="414"/>
        <end position="444"/>
    </location>
</feature>
<feature type="domain" description="RING-type" evidence="9">
    <location>
        <begin position="51"/>
        <end position="93"/>
    </location>
</feature>
<feature type="repeat" description="NHL" evidence="6">
    <location>
        <begin position="577"/>
        <end position="620"/>
    </location>
</feature>
<reference evidence="11 12" key="1">
    <citation type="journal article" date="2016" name="Nat. Commun.">
        <title>Extremotolerant tardigrade genome and improved radiotolerance of human cultured cells by tardigrade-unique protein.</title>
        <authorList>
            <person name="Hashimoto T."/>
            <person name="Horikawa D.D."/>
            <person name="Saito Y."/>
            <person name="Kuwahara H."/>
            <person name="Kozuka-Hata H."/>
            <person name="Shin-I T."/>
            <person name="Minakuchi Y."/>
            <person name="Ohishi K."/>
            <person name="Motoyama A."/>
            <person name="Aizu T."/>
            <person name="Enomoto A."/>
            <person name="Kondo K."/>
            <person name="Tanaka S."/>
            <person name="Hara Y."/>
            <person name="Koshikawa S."/>
            <person name="Sagara H."/>
            <person name="Miura T."/>
            <person name="Yokobori S."/>
            <person name="Miyagawa K."/>
            <person name="Suzuki Y."/>
            <person name="Kubo T."/>
            <person name="Oyama M."/>
            <person name="Kohara Y."/>
            <person name="Fujiyama A."/>
            <person name="Arakawa K."/>
            <person name="Katayama T."/>
            <person name="Toyoda A."/>
            <person name="Kunieda T."/>
        </authorList>
    </citation>
    <scope>NUCLEOTIDE SEQUENCE [LARGE SCALE GENOMIC DNA]</scope>
    <source>
        <strain evidence="11 12">YOKOZUNA-1</strain>
    </source>
</reference>
<evidence type="ECO:0000313" key="12">
    <source>
        <dbReference type="Proteomes" id="UP000186922"/>
    </source>
</evidence>
<dbReference type="GO" id="GO:0061630">
    <property type="term" value="F:ubiquitin protein ligase activity"/>
    <property type="evidence" value="ECO:0007669"/>
    <property type="project" value="TreeGrafter"/>
</dbReference>
<organism evidence="11 12">
    <name type="scientific">Ramazzottius varieornatus</name>
    <name type="common">Water bear</name>
    <name type="synonym">Tardigrade</name>
    <dbReference type="NCBI Taxonomy" id="947166"/>
    <lineage>
        <taxon>Eukaryota</taxon>
        <taxon>Metazoa</taxon>
        <taxon>Ecdysozoa</taxon>
        <taxon>Tardigrada</taxon>
        <taxon>Eutardigrada</taxon>
        <taxon>Parachela</taxon>
        <taxon>Hypsibioidea</taxon>
        <taxon>Ramazzottiidae</taxon>
        <taxon>Ramazzottius</taxon>
    </lineage>
</organism>
<evidence type="ECO:0000256" key="6">
    <source>
        <dbReference type="PROSITE-ProRule" id="PRU00504"/>
    </source>
</evidence>
<dbReference type="Pfam" id="PF01436">
    <property type="entry name" value="NHL"/>
    <property type="match status" value="4"/>
</dbReference>
<protein>
    <submittedName>
        <fullName evidence="11">Uncharacterized protein</fullName>
    </submittedName>
</protein>
<feature type="domain" description="B box-type" evidence="10">
    <location>
        <begin position="128"/>
        <end position="176"/>
    </location>
</feature>
<dbReference type="AlphaFoldDB" id="A0A1D1W3A9"/>
<dbReference type="Gene3D" id="3.30.160.60">
    <property type="entry name" value="Classic Zinc Finger"/>
    <property type="match status" value="1"/>
</dbReference>
<feature type="compositionally biased region" description="Low complexity" evidence="8">
    <location>
        <begin position="1"/>
        <end position="14"/>
    </location>
</feature>
<keyword evidence="4" id="KW-0862">Zinc</keyword>
<name>A0A1D1W3A9_RAMVA</name>
<dbReference type="SUPFAM" id="SSF101898">
    <property type="entry name" value="NHL repeat"/>
    <property type="match status" value="1"/>
</dbReference>
<dbReference type="PANTHER" id="PTHR25462:SF291">
    <property type="entry name" value="E3 UBIQUITIN-PROTEIN LIGASE TRIM45"/>
    <property type="match status" value="1"/>
</dbReference>
<dbReference type="Proteomes" id="UP000186922">
    <property type="component" value="Unassembled WGS sequence"/>
</dbReference>
<feature type="region of interest" description="Disordered" evidence="8">
    <location>
        <begin position="1"/>
        <end position="41"/>
    </location>
</feature>
<gene>
    <name evidence="11" type="primary">RvY_17707-1</name>
    <name evidence="11" type="synonym">RvY_17707.1</name>
    <name evidence="11" type="ORF">RvY_17707</name>
</gene>
<feature type="compositionally biased region" description="Polar residues" evidence="8">
    <location>
        <begin position="21"/>
        <end position="37"/>
    </location>
</feature>
<dbReference type="InterPro" id="IPR017907">
    <property type="entry name" value="Znf_RING_CS"/>
</dbReference>
<dbReference type="InterPro" id="IPR047153">
    <property type="entry name" value="TRIM45/56/19-like"/>
</dbReference>
<feature type="repeat" description="NHL" evidence="6">
    <location>
        <begin position="711"/>
        <end position="753"/>
    </location>
</feature>
<feature type="repeat" description="NHL" evidence="6">
    <location>
        <begin position="671"/>
        <end position="710"/>
    </location>
</feature>
<evidence type="ECO:0000256" key="1">
    <source>
        <dbReference type="ARBA" id="ARBA00022723"/>
    </source>
</evidence>
<feature type="repeat" description="NHL" evidence="6">
    <location>
        <begin position="754"/>
        <end position="797"/>
    </location>
</feature>
<feature type="domain" description="B box-type" evidence="10">
    <location>
        <begin position="202"/>
        <end position="245"/>
    </location>
</feature>
<keyword evidence="2" id="KW-0677">Repeat</keyword>
<evidence type="ECO:0000256" key="3">
    <source>
        <dbReference type="ARBA" id="ARBA00022771"/>
    </source>
</evidence>
<accession>A0A1D1W3A9</accession>
<evidence type="ECO:0000259" key="9">
    <source>
        <dbReference type="PROSITE" id="PS50089"/>
    </source>
</evidence>
<dbReference type="CDD" id="cd20482">
    <property type="entry name" value="CC_brat-like"/>
    <property type="match status" value="1"/>
</dbReference>
<evidence type="ECO:0000259" key="10">
    <source>
        <dbReference type="PROSITE" id="PS50119"/>
    </source>
</evidence>
<keyword evidence="12" id="KW-1185">Reference proteome</keyword>
<feature type="region of interest" description="Disordered" evidence="8">
    <location>
        <begin position="410"/>
        <end position="444"/>
    </location>
</feature>
<feature type="repeat" description="NHL" evidence="6">
    <location>
        <begin position="624"/>
        <end position="668"/>
    </location>
</feature>
<dbReference type="Pfam" id="PF00097">
    <property type="entry name" value="zf-C3HC4"/>
    <property type="match status" value="1"/>
</dbReference>